<dbReference type="InterPro" id="IPR003609">
    <property type="entry name" value="Pan_app"/>
</dbReference>
<dbReference type="Pfam" id="PF00954">
    <property type="entry name" value="S_locus_glycop"/>
    <property type="match status" value="1"/>
</dbReference>
<dbReference type="PROSITE" id="PS50948">
    <property type="entry name" value="PAN"/>
    <property type="match status" value="1"/>
</dbReference>
<dbReference type="GO" id="GO:0048544">
    <property type="term" value="P:recognition of pollen"/>
    <property type="evidence" value="ECO:0007669"/>
    <property type="project" value="InterPro"/>
</dbReference>
<evidence type="ECO:0000256" key="4">
    <source>
        <dbReference type="ARBA" id="ARBA00022989"/>
    </source>
</evidence>
<keyword evidence="4" id="KW-1133">Transmembrane helix</keyword>
<comment type="subcellular location">
    <subcellularLocation>
        <location evidence="1">Membrane</location>
        <topology evidence="1">Single-pass membrane protein</topology>
    </subcellularLocation>
</comment>
<dbReference type="Gene3D" id="2.90.10.10">
    <property type="entry name" value="Bulb-type lectin domain"/>
    <property type="match status" value="1"/>
</dbReference>
<dbReference type="CDD" id="cd01098">
    <property type="entry name" value="PAN_AP_plant"/>
    <property type="match status" value="1"/>
</dbReference>
<dbReference type="PROSITE" id="PS50927">
    <property type="entry name" value="BULB_LECTIN"/>
    <property type="match status" value="1"/>
</dbReference>
<accession>A0A834ZND9</accession>
<dbReference type="OrthoDB" id="4062651at2759"/>
<dbReference type="Proteomes" id="UP000655225">
    <property type="component" value="Unassembled WGS sequence"/>
</dbReference>
<keyword evidence="3" id="KW-0732">Signal</keyword>
<evidence type="ECO:0000259" key="8">
    <source>
        <dbReference type="PROSITE" id="PS50948"/>
    </source>
</evidence>
<keyword evidence="10" id="KW-1185">Reference proteome</keyword>
<dbReference type="InterPro" id="IPR036426">
    <property type="entry name" value="Bulb-type_lectin_dom_sf"/>
</dbReference>
<dbReference type="AlphaFoldDB" id="A0A834ZND9"/>
<feature type="domain" description="Apple" evidence="8">
    <location>
        <begin position="304"/>
        <end position="389"/>
    </location>
</feature>
<dbReference type="OMA" id="HAICGAF"/>
<dbReference type="SMART" id="SM00473">
    <property type="entry name" value="PAN_AP"/>
    <property type="match status" value="1"/>
</dbReference>
<protein>
    <submittedName>
        <fullName evidence="9">Uncharacterized protein</fullName>
    </submittedName>
</protein>
<gene>
    <name evidence="9" type="ORF">HHK36_005483</name>
</gene>
<dbReference type="PANTHER" id="PTHR32444">
    <property type="entry name" value="BULB-TYPE LECTIN DOMAIN-CONTAINING PROTEIN"/>
    <property type="match status" value="1"/>
</dbReference>
<dbReference type="SUPFAM" id="SSF51110">
    <property type="entry name" value="alpha-D-mannose-specific plant lectins"/>
    <property type="match status" value="1"/>
</dbReference>
<evidence type="ECO:0000256" key="5">
    <source>
        <dbReference type="ARBA" id="ARBA00023136"/>
    </source>
</evidence>
<dbReference type="InterPro" id="IPR001480">
    <property type="entry name" value="Bulb-type_lectin_dom"/>
</dbReference>
<feature type="domain" description="Bulb-type lectin" evidence="7">
    <location>
        <begin position="1"/>
        <end position="114"/>
    </location>
</feature>
<keyword evidence="5" id="KW-0472">Membrane</keyword>
<dbReference type="InterPro" id="IPR021820">
    <property type="entry name" value="S-locus_recpt_kinase_C"/>
</dbReference>
<evidence type="ECO:0000259" key="7">
    <source>
        <dbReference type="PROSITE" id="PS50927"/>
    </source>
</evidence>
<evidence type="ECO:0000256" key="1">
    <source>
        <dbReference type="ARBA" id="ARBA00004167"/>
    </source>
</evidence>
<dbReference type="GO" id="GO:0016020">
    <property type="term" value="C:membrane"/>
    <property type="evidence" value="ECO:0007669"/>
    <property type="project" value="UniProtKB-SubCell"/>
</dbReference>
<dbReference type="EMBL" id="JABCRI010000003">
    <property type="protein sequence ID" value="KAF8409407.1"/>
    <property type="molecule type" value="Genomic_DNA"/>
</dbReference>
<name>A0A834ZND9_TETSI</name>
<comment type="caution">
    <text evidence="9">The sequence shown here is derived from an EMBL/GenBank/DDBJ whole genome shotgun (WGS) entry which is preliminary data.</text>
</comment>
<evidence type="ECO:0000256" key="3">
    <source>
        <dbReference type="ARBA" id="ARBA00022729"/>
    </source>
</evidence>
<dbReference type="InterPro" id="IPR000858">
    <property type="entry name" value="S_locus_glycoprot_dom"/>
</dbReference>
<reference evidence="9 10" key="1">
    <citation type="submission" date="2020-04" db="EMBL/GenBank/DDBJ databases">
        <title>Plant Genome Project.</title>
        <authorList>
            <person name="Zhang R.-G."/>
        </authorList>
    </citation>
    <scope>NUCLEOTIDE SEQUENCE [LARGE SCALE GENOMIC DNA]</scope>
    <source>
        <strain evidence="9">YNK0</strain>
        <tissue evidence="9">Leaf</tissue>
    </source>
</reference>
<dbReference type="Pfam" id="PF11883">
    <property type="entry name" value="DUF3403"/>
    <property type="match status" value="1"/>
</dbReference>
<dbReference type="SMART" id="SM00108">
    <property type="entry name" value="B_lectin"/>
    <property type="match status" value="1"/>
</dbReference>
<keyword evidence="6" id="KW-1015">Disulfide bond</keyword>
<dbReference type="GO" id="GO:0004674">
    <property type="term" value="F:protein serine/threonine kinase activity"/>
    <property type="evidence" value="ECO:0007669"/>
    <property type="project" value="InterPro"/>
</dbReference>
<evidence type="ECO:0000256" key="2">
    <source>
        <dbReference type="ARBA" id="ARBA00022692"/>
    </source>
</evidence>
<sequence length="589" mass="65292">MTSSETIISAGGIFELGFFSPGSSNNFFLGIWYKKIPVQTVVWVANRDYPLTTPSGSILTINTDGNLVILHGRISYSVSDLSSIKNSTTSVTLLDSGNLVLRDSNSDVLWQSFDYPSDTFLPGMKLGNNKKTGRAWTLTSWRSEEDPAPGAFSVEIDPANSSQFFIMQGSKSYWTSGVWNGHIFSLMPEMRSNYIFNFSYVTNQNESYFTYNLYDNSIISRCVLDFSGQIKQLSWLENAQEWNLFWAQPKQQCEVHAICGAFGRCSQYTLPFCECMPGFEPRSSSDWNLSDWSGGCMRITRLQCGNNTPINAEKDKFLLRPKMRLPLNPQSLAVGSAQDCKLTCLNNCSCTAWAYTTRNGCSIWIGDLLNLQQFSDDESAGSDLYLRLAASDYLAISRSRGKKYEPRFLLDVLDEVAEILGKQEEAVGNSSRGCCSDCASLGLLHLVSMDEKTETKSIAATQNEASNENKIGKVNKDDELPLFSFASAWDLWKGDRALELMDPILSFPPSTSMVLRYINVGLLCVQEYAADRPTMSDVVSVLGNELSPLPAPKQSAFSAGRSVIDANSHMNRLGACSVNEVTISLLQAR</sequence>
<evidence type="ECO:0000256" key="6">
    <source>
        <dbReference type="ARBA" id="ARBA00023157"/>
    </source>
</evidence>
<dbReference type="Pfam" id="PF08276">
    <property type="entry name" value="PAN_2"/>
    <property type="match status" value="1"/>
</dbReference>
<dbReference type="CDD" id="cd00028">
    <property type="entry name" value="B_lectin"/>
    <property type="match status" value="1"/>
</dbReference>
<evidence type="ECO:0000313" key="10">
    <source>
        <dbReference type="Proteomes" id="UP000655225"/>
    </source>
</evidence>
<dbReference type="FunFam" id="2.90.10.10:FF:000005">
    <property type="entry name" value="G-type lectin S-receptor-like serine/threonine-protein kinase"/>
    <property type="match status" value="1"/>
</dbReference>
<dbReference type="Pfam" id="PF01453">
    <property type="entry name" value="B_lectin"/>
    <property type="match status" value="1"/>
</dbReference>
<keyword evidence="2" id="KW-0812">Transmembrane</keyword>
<dbReference type="PANTHER" id="PTHR32444:SF247">
    <property type="entry name" value="OS01G0958200 PROTEIN"/>
    <property type="match status" value="1"/>
</dbReference>
<dbReference type="Gene3D" id="1.10.510.10">
    <property type="entry name" value="Transferase(Phosphotransferase) domain 1"/>
    <property type="match status" value="1"/>
</dbReference>
<proteinExistence type="predicted"/>
<organism evidence="9 10">
    <name type="scientific">Tetracentron sinense</name>
    <name type="common">Spur-leaf</name>
    <dbReference type="NCBI Taxonomy" id="13715"/>
    <lineage>
        <taxon>Eukaryota</taxon>
        <taxon>Viridiplantae</taxon>
        <taxon>Streptophyta</taxon>
        <taxon>Embryophyta</taxon>
        <taxon>Tracheophyta</taxon>
        <taxon>Spermatophyta</taxon>
        <taxon>Magnoliopsida</taxon>
        <taxon>Trochodendrales</taxon>
        <taxon>Trochodendraceae</taxon>
        <taxon>Tetracentron</taxon>
    </lineage>
</organism>
<evidence type="ECO:0000313" key="9">
    <source>
        <dbReference type="EMBL" id="KAF8409407.1"/>
    </source>
</evidence>